<feature type="region of interest" description="Disordered" evidence="1">
    <location>
        <begin position="1"/>
        <end position="27"/>
    </location>
</feature>
<comment type="caution">
    <text evidence="2">The sequence shown here is derived from an EMBL/GenBank/DDBJ whole genome shotgun (WGS) entry which is preliminary data.</text>
</comment>
<proteinExistence type="predicted"/>
<dbReference type="Proteomes" id="UP000287651">
    <property type="component" value="Unassembled WGS sequence"/>
</dbReference>
<evidence type="ECO:0000256" key="1">
    <source>
        <dbReference type="SAM" id="MobiDB-lite"/>
    </source>
</evidence>
<dbReference type="AlphaFoldDB" id="A0A426Y2M9"/>
<sequence>MGNRHSPQAVGLAGKQHRLLRPPSPQATCPRATRPWVLCPQVLSLRVPTCLQAPLAIGDPPCKQPGSGLTALPPLQGAWPWAATLVGSQLAGGRPPPAGSTTNRCNQCKICYLLRYPLAVGKGWLTEKMRE</sequence>
<accession>A0A426Y2M9</accession>
<gene>
    <name evidence="2" type="ORF">B296_00039642</name>
</gene>
<reference evidence="2 3" key="1">
    <citation type="journal article" date="2014" name="Agronomy (Basel)">
        <title>A Draft Genome Sequence for Ensete ventricosum, the Drought-Tolerant Tree Against Hunger.</title>
        <authorList>
            <person name="Harrison J."/>
            <person name="Moore K.A."/>
            <person name="Paszkiewicz K."/>
            <person name="Jones T."/>
            <person name="Grant M."/>
            <person name="Ambacheew D."/>
            <person name="Muzemil S."/>
            <person name="Studholme D.J."/>
        </authorList>
    </citation>
    <scope>NUCLEOTIDE SEQUENCE [LARGE SCALE GENOMIC DNA]</scope>
</reference>
<protein>
    <submittedName>
        <fullName evidence="2">Uncharacterized protein</fullName>
    </submittedName>
</protein>
<organism evidence="2 3">
    <name type="scientific">Ensete ventricosum</name>
    <name type="common">Abyssinian banana</name>
    <name type="synonym">Musa ensete</name>
    <dbReference type="NCBI Taxonomy" id="4639"/>
    <lineage>
        <taxon>Eukaryota</taxon>
        <taxon>Viridiplantae</taxon>
        <taxon>Streptophyta</taxon>
        <taxon>Embryophyta</taxon>
        <taxon>Tracheophyta</taxon>
        <taxon>Spermatophyta</taxon>
        <taxon>Magnoliopsida</taxon>
        <taxon>Liliopsida</taxon>
        <taxon>Zingiberales</taxon>
        <taxon>Musaceae</taxon>
        <taxon>Ensete</taxon>
    </lineage>
</organism>
<evidence type="ECO:0000313" key="2">
    <source>
        <dbReference type="EMBL" id="RRT46002.1"/>
    </source>
</evidence>
<evidence type="ECO:0000313" key="3">
    <source>
        <dbReference type="Proteomes" id="UP000287651"/>
    </source>
</evidence>
<name>A0A426Y2M9_ENSVE</name>
<dbReference type="EMBL" id="AMZH03015468">
    <property type="protein sequence ID" value="RRT46002.1"/>
    <property type="molecule type" value="Genomic_DNA"/>
</dbReference>